<evidence type="ECO:0000259" key="10">
    <source>
        <dbReference type="PROSITE" id="PS51405"/>
    </source>
</evidence>
<dbReference type="SUPFAM" id="SSF47571">
    <property type="entry name" value="Cloroperoxidase"/>
    <property type="match status" value="1"/>
</dbReference>
<dbReference type="OrthoDB" id="407298at2759"/>
<keyword evidence="2" id="KW-0575">Peroxidase</keyword>
<keyword evidence="6" id="KW-0408">Iron</keyword>
<dbReference type="InterPro" id="IPR000028">
    <property type="entry name" value="Chloroperoxidase"/>
</dbReference>
<reference evidence="11" key="1">
    <citation type="journal article" date="2020" name="Stud. Mycol.">
        <title>101 Dothideomycetes genomes: a test case for predicting lifestyles and emergence of pathogens.</title>
        <authorList>
            <person name="Haridas S."/>
            <person name="Albert R."/>
            <person name="Binder M."/>
            <person name="Bloem J."/>
            <person name="Labutti K."/>
            <person name="Salamov A."/>
            <person name="Andreopoulos B."/>
            <person name="Baker S."/>
            <person name="Barry K."/>
            <person name="Bills G."/>
            <person name="Bluhm B."/>
            <person name="Cannon C."/>
            <person name="Castanera R."/>
            <person name="Culley D."/>
            <person name="Daum C."/>
            <person name="Ezra D."/>
            <person name="Gonzalez J."/>
            <person name="Henrissat B."/>
            <person name="Kuo A."/>
            <person name="Liang C."/>
            <person name="Lipzen A."/>
            <person name="Lutzoni F."/>
            <person name="Magnuson J."/>
            <person name="Mondo S."/>
            <person name="Nolan M."/>
            <person name="Ohm R."/>
            <person name="Pangilinan J."/>
            <person name="Park H.-J."/>
            <person name="Ramirez L."/>
            <person name="Alfaro M."/>
            <person name="Sun H."/>
            <person name="Tritt A."/>
            <person name="Yoshinaga Y."/>
            <person name="Zwiers L.-H."/>
            <person name="Turgeon B."/>
            <person name="Goodwin S."/>
            <person name="Spatafora J."/>
            <person name="Crous P."/>
            <person name="Grigoriev I."/>
        </authorList>
    </citation>
    <scope>NUCLEOTIDE SEQUENCE</scope>
    <source>
        <strain evidence="11">CBS 119925</strain>
    </source>
</reference>
<evidence type="ECO:0000256" key="1">
    <source>
        <dbReference type="ARBA" id="ARBA00001970"/>
    </source>
</evidence>
<organism evidence="11 12">
    <name type="scientific">Sporormia fimetaria CBS 119925</name>
    <dbReference type="NCBI Taxonomy" id="1340428"/>
    <lineage>
        <taxon>Eukaryota</taxon>
        <taxon>Fungi</taxon>
        <taxon>Dikarya</taxon>
        <taxon>Ascomycota</taxon>
        <taxon>Pezizomycotina</taxon>
        <taxon>Dothideomycetes</taxon>
        <taxon>Pleosporomycetidae</taxon>
        <taxon>Pleosporales</taxon>
        <taxon>Sporormiaceae</taxon>
        <taxon>Sporormia</taxon>
    </lineage>
</organism>
<feature type="domain" description="Heme haloperoxidase family profile" evidence="10">
    <location>
        <begin position="79"/>
        <end position="312"/>
    </location>
</feature>
<comment type="similarity">
    <text evidence="7">Belongs to the chloroperoxidase family.</text>
</comment>
<evidence type="ECO:0000256" key="2">
    <source>
        <dbReference type="ARBA" id="ARBA00022559"/>
    </source>
</evidence>
<evidence type="ECO:0000313" key="11">
    <source>
        <dbReference type="EMBL" id="KAF2749999.1"/>
    </source>
</evidence>
<evidence type="ECO:0000256" key="8">
    <source>
        <dbReference type="SAM" id="Phobius"/>
    </source>
</evidence>
<dbReference type="PANTHER" id="PTHR33577">
    <property type="entry name" value="STERIGMATOCYSTIN BIOSYNTHESIS PEROXIDASE STCC-RELATED"/>
    <property type="match status" value="1"/>
</dbReference>
<dbReference type="Gene3D" id="1.10.489.10">
    <property type="entry name" value="Chloroperoxidase-like"/>
    <property type="match status" value="1"/>
</dbReference>
<accession>A0A6A6VJL8</accession>
<feature type="signal peptide" evidence="9">
    <location>
        <begin position="1"/>
        <end position="17"/>
    </location>
</feature>
<keyword evidence="4" id="KW-0479">Metal-binding</keyword>
<keyword evidence="12" id="KW-1185">Reference proteome</keyword>
<evidence type="ECO:0000256" key="9">
    <source>
        <dbReference type="SAM" id="SignalP"/>
    </source>
</evidence>
<keyword evidence="8" id="KW-0472">Membrane</keyword>
<name>A0A6A6VJL8_9PLEO</name>
<dbReference type="PROSITE" id="PS51405">
    <property type="entry name" value="HEME_HALOPEROXIDASE"/>
    <property type="match status" value="1"/>
</dbReference>
<evidence type="ECO:0000256" key="4">
    <source>
        <dbReference type="ARBA" id="ARBA00022723"/>
    </source>
</evidence>
<keyword evidence="5" id="KW-0560">Oxidoreductase</keyword>
<keyword evidence="8" id="KW-0812">Transmembrane</keyword>
<evidence type="ECO:0000256" key="7">
    <source>
        <dbReference type="ARBA" id="ARBA00025795"/>
    </source>
</evidence>
<comment type="cofactor">
    <cofactor evidence="1">
        <name>heme b</name>
        <dbReference type="ChEBI" id="CHEBI:60344"/>
    </cofactor>
</comment>
<evidence type="ECO:0000256" key="5">
    <source>
        <dbReference type="ARBA" id="ARBA00023002"/>
    </source>
</evidence>
<keyword evidence="9" id="KW-0732">Signal</keyword>
<evidence type="ECO:0000256" key="3">
    <source>
        <dbReference type="ARBA" id="ARBA00022617"/>
    </source>
</evidence>
<keyword evidence="3" id="KW-0349">Heme</keyword>
<keyword evidence="8" id="KW-1133">Transmembrane helix</keyword>
<protein>
    <recommendedName>
        <fullName evidence="10">Heme haloperoxidase family profile domain-containing protein</fullName>
    </recommendedName>
</protein>
<dbReference type="AlphaFoldDB" id="A0A6A6VJL8"/>
<dbReference type="PANTHER" id="PTHR33577:SF1">
    <property type="entry name" value="HEME HALOPEROXIDASE FAMILY PROFILE DOMAIN-CONTAINING PROTEIN"/>
    <property type="match status" value="1"/>
</dbReference>
<proteinExistence type="inferred from homology"/>
<gene>
    <name evidence="11" type="ORF">M011DRAFT_492975</name>
</gene>
<evidence type="ECO:0000256" key="6">
    <source>
        <dbReference type="ARBA" id="ARBA00023004"/>
    </source>
</evidence>
<dbReference type="EMBL" id="MU006565">
    <property type="protein sequence ID" value="KAF2749999.1"/>
    <property type="molecule type" value="Genomic_DNA"/>
</dbReference>
<dbReference type="Pfam" id="PF01328">
    <property type="entry name" value="Peroxidase_2"/>
    <property type="match status" value="1"/>
</dbReference>
<evidence type="ECO:0000313" key="12">
    <source>
        <dbReference type="Proteomes" id="UP000799440"/>
    </source>
</evidence>
<feature type="transmembrane region" description="Helical" evidence="8">
    <location>
        <begin position="233"/>
        <end position="251"/>
    </location>
</feature>
<sequence length="441" mass="47898">MKVRNILLLALPALSSAYPGMMGASKEEIDAMLIEKRFEEEKRDPQIIAPILGSLLGTIRGLLGSVASAVDLNNKRPEPGFEFRAPGPGDSRGPCPGLNLLANHGYLPRNGKVTFGQVVQATARGFNMGADLATVLATFAVLTDGDIVNESFYLGSPPGKVGGLNRHSTVETDVSVHREDYYNGCGDNHHLSSRLWKQNVAIVARSQSKLFDMENMAQQYAANARFSQINNPYLYYFPFPMIVSLGAFAFYPNFFSNGTYGAGGVPNYESVSSIVGAEYDDRTREFKYVPERFPPNWYRRAVPYTAANALADGYLRIYPKYPLVPGVAQLGGPNFSVQTVLCDAYQGIQSIIPLLLANDVENVAAKITWAQSKITGLLGGTVLGCDRDTLSPTVPFFPNATRTGGPLGTPSAQVSNIGDNVYGKVYFRNAPTRPQCNPSQN</sequence>
<feature type="chain" id="PRO_5025456768" description="Heme haloperoxidase family profile domain-containing protein" evidence="9">
    <location>
        <begin position="18"/>
        <end position="441"/>
    </location>
</feature>
<dbReference type="GO" id="GO:0004601">
    <property type="term" value="F:peroxidase activity"/>
    <property type="evidence" value="ECO:0007669"/>
    <property type="project" value="UniProtKB-KW"/>
</dbReference>
<dbReference type="GO" id="GO:0046872">
    <property type="term" value="F:metal ion binding"/>
    <property type="evidence" value="ECO:0007669"/>
    <property type="project" value="UniProtKB-KW"/>
</dbReference>
<dbReference type="InterPro" id="IPR036851">
    <property type="entry name" value="Chloroperoxidase-like_sf"/>
</dbReference>
<dbReference type="Proteomes" id="UP000799440">
    <property type="component" value="Unassembled WGS sequence"/>
</dbReference>